<evidence type="ECO:0000256" key="1">
    <source>
        <dbReference type="ARBA" id="ARBA00023267"/>
    </source>
</evidence>
<dbReference type="Pfam" id="PF00364">
    <property type="entry name" value="Biotin_lipoyl"/>
    <property type="match status" value="1"/>
</dbReference>
<comment type="caution">
    <text evidence="3">The sequence shown here is derived from an EMBL/GenBank/DDBJ whole genome shotgun (WGS) entry which is preliminary data.</text>
</comment>
<dbReference type="CDD" id="cd06850">
    <property type="entry name" value="biotinyl_domain"/>
    <property type="match status" value="1"/>
</dbReference>
<dbReference type="PANTHER" id="PTHR45266">
    <property type="entry name" value="OXALOACETATE DECARBOXYLASE ALPHA CHAIN"/>
    <property type="match status" value="1"/>
</dbReference>
<evidence type="ECO:0000313" key="4">
    <source>
        <dbReference type="Proteomes" id="UP000636010"/>
    </source>
</evidence>
<gene>
    <name evidence="3" type="primary">pycA</name>
    <name evidence="3" type="ORF">GCM10011506_11050</name>
</gene>
<dbReference type="EMBL" id="BMEC01000003">
    <property type="protein sequence ID" value="GGC27421.1"/>
    <property type="molecule type" value="Genomic_DNA"/>
</dbReference>
<reference evidence="4" key="1">
    <citation type="journal article" date="2019" name="Int. J. Syst. Evol. Microbiol.">
        <title>The Global Catalogue of Microorganisms (GCM) 10K type strain sequencing project: providing services to taxonomists for standard genome sequencing and annotation.</title>
        <authorList>
            <consortium name="The Broad Institute Genomics Platform"/>
            <consortium name="The Broad Institute Genome Sequencing Center for Infectious Disease"/>
            <person name="Wu L."/>
            <person name="Ma J."/>
        </authorList>
    </citation>
    <scope>NUCLEOTIDE SEQUENCE [LARGE SCALE GENOMIC DNA]</scope>
    <source>
        <strain evidence="4">CGMCC 1.10832</strain>
    </source>
</reference>
<name>A0ABQ1LPU1_9BACT</name>
<dbReference type="Gene3D" id="2.40.50.100">
    <property type="match status" value="1"/>
</dbReference>
<dbReference type="PROSITE" id="PS50968">
    <property type="entry name" value="BIOTINYL_LIPOYL"/>
    <property type="match status" value="1"/>
</dbReference>
<keyword evidence="1" id="KW-0092">Biotin</keyword>
<dbReference type="Proteomes" id="UP000636010">
    <property type="component" value="Unassembled WGS sequence"/>
</dbReference>
<protein>
    <submittedName>
        <fullName evidence="3">Acetyl-CoA carboxylase biotin carboxyl carrier protein subunit</fullName>
    </submittedName>
</protein>
<evidence type="ECO:0000259" key="2">
    <source>
        <dbReference type="PROSITE" id="PS50968"/>
    </source>
</evidence>
<accession>A0ABQ1LPU1</accession>
<organism evidence="3 4">
    <name type="scientific">Marivirga lumbricoides</name>
    <dbReference type="NCBI Taxonomy" id="1046115"/>
    <lineage>
        <taxon>Bacteria</taxon>
        <taxon>Pseudomonadati</taxon>
        <taxon>Bacteroidota</taxon>
        <taxon>Cytophagia</taxon>
        <taxon>Cytophagales</taxon>
        <taxon>Marivirgaceae</taxon>
        <taxon>Marivirga</taxon>
    </lineage>
</organism>
<dbReference type="PROSITE" id="PS00188">
    <property type="entry name" value="BIOTIN"/>
    <property type="match status" value="1"/>
</dbReference>
<dbReference type="InterPro" id="IPR050709">
    <property type="entry name" value="Biotin_Carboxyl_Carrier/Decarb"/>
</dbReference>
<dbReference type="InterPro" id="IPR011053">
    <property type="entry name" value="Single_hybrid_motif"/>
</dbReference>
<sequence>MYKVKINNTEEEFDISLKENEIFLNDKSFDWDIYPIDENSFHILYKNHSYTAHIVSINFDSKEFVFQINGELISLNLKDKMDILLEEMGISDLAQTKVNDVKAPMPGLISDILVKEGDEVTQGQSLIILEAMKMENVIKSPGEGTISAIKVSKGDSVEKNQILIHF</sequence>
<dbReference type="InterPro" id="IPR001882">
    <property type="entry name" value="Biotin_BS"/>
</dbReference>
<dbReference type="InterPro" id="IPR000089">
    <property type="entry name" value="Biotin_lipoyl"/>
</dbReference>
<dbReference type="SUPFAM" id="SSF51230">
    <property type="entry name" value="Single hybrid motif"/>
    <property type="match status" value="1"/>
</dbReference>
<evidence type="ECO:0000313" key="3">
    <source>
        <dbReference type="EMBL" id="GGC27421.1"/>
    </source>
</evidence>
<keyword evidence="4" id="KW-1185">Reference proteome</keyword>
<dbReference type="RefSeq" id="WP_188461057.1">
    <property type="nucleotide sequence ID" value="NZ_BAABHU010000003.1"/>
</dbReference>
<feature type="domain" description="Lipoyl-binding" evidence="2">
    <location>
        <begin position="85"/>
        <end position="166"/>
    </location>
</feature>
<dbReference type="PANTHER" id="PTHR45266:SF3">
    <property type="entry name" value="OXALOACETATE DECARBOXYLASE ALPHA CHAIN"/>
    <property type="match status" value="1"/>
</dbReference>
<proteinExistence type="predicted"/>